<evidence type="ECO:0000256" key="1">
    <source>
        <dbReference type="SAM" id="Phobius"/>
    </source>
</evidence>
<protein>
    <recommendedName>
        <fullName evidence="4">G protein-coupled receptor</fullName>
    </recommendedName>
</protein>
<proteinExistence type="predicted"/>
<feature type="non-terminal residue" evidence="2">
    <location>
        <position position="1"/>
    </location>
</feature>
<name>A0AAV5VRQ0_9BILA</name>
<dbReference type="Pfam" id="PF10321">
    <property type="entry name" value="7TM_GPCR_Srt"/>
    <property type="match status" value="1"/>
</dbReference>
<dbReference type="Proteomes" id="UP001432322">
    <property type="component" value="Unassembled WGS sequence"/>
</dbReference>
<dbReference type="InterPro" id="IPR019425">
    <property type="entry name" value="7TM_GPCR_serpentine_rcpt_Srt"/>
</dbReference>
<accession>A0AAV5VRQ0</accession>
<evidence type="ECO:0000313" key="2">
    <source>
        <dbReference type="EMBL" id="GMT22106.1"/>
    </source>
</evidence>
<organism evidence="2 3">
    <name type="scientific">Pristionchus fissidentatus</name>
    <dbReference type="NCBI Taxonomy" id="1538716"/>
    <lineage>
        <taxon>Eukaryota</taxon>
        <taxon>Metazoa</taxon>
        <taxon>Ecdysozoa</taxon>
        <taxon>Nematoda</taxon>
        <taxon>Chromadorea</taxon>
        <taxon>Rhabditida</taxon>
        <taxon>Rhabditina</taxon>
        <taxon>Diplogasteromorpha</taxon>
        <taxon>Diplogasteroidea</taxon>
        <taxon>Neodiplogasteridae</taxon>
        <taxon>Pristionchus</taxon>
    </lineage>
</organism>
<feature type="transmembrane region" description="Helical" evidence="1">
    <location>
        <begin position="31"/>
        <end position="54"/>
    </location>
</feature>
<dbReference type="AlphaFoldDB" id="A0AAV5VRQ0"/>
<dbReference type="PANTHER" id="PTHR23021:SF11">
    <property type="entry name" value="SERPENTINE RECEPTOR, CLASS T"/>
    <property type="match status" value="1"/>
</dbReference>
<sequence length="62" mass="7225">QILIQSGIIIAVHLTTCVSYELFQFVPANELLLYSTHVGWMMVHAMPPYIYILFNDTIRERI</sequence>
<keyword evidence="1" id="KW-0812">Transmembrane</keyword>
<evidence type="ECO:0000313" key="3">
    <source>
        <dbReference type="Proteomes" id="UP001432322"/>
    </source>
</evidence>
<feature type="non-terminal residue" evidence="2">
    <location>
        <position position="62"/>
    </location>
</feature>
<keyword evidence="1" id="KW-0472">Membrane</keyword>
<evidence type="ECO:0008006" key="4">
    <source>
        <dbReference type="Google" id="ProtNLM"/>
    </source>
</evidence>
<dbReference type="EMBL" id="BTSY01000004">
    <property type="protein sequence ID" value="GMT22106.1"/>
    <property type="molecule type" value="Genomic_DNA"/>
</dbReference>
<comment type="caution">
    <text evidence="2">The sequence shown here is derived from an EMBL/GenBank/DDBJ whole genome shotgun (WGS) entry which is preliminary data.</text>
</comment>
<keyword evidence="1" id="KW-1133">Transmembrane helix</keyword>
<keyword evidence="3" id="KW-1185">Reference proteome</keyword>
<reference evidence="2" key="1">
    <citation type="submission" date="2023-10" db="EMBL/GenBank/DDBJ databases">
        <title>Genome assembly of Pristionchus species.</title>
        <authorList>
            <person name="Yoshida K."/>
            <person name="Sommer R.J."/>
        </authorList>
    </citation>
    <scope>NUCLEOTIDE SEQUENCE</scope>
    <source>
        <strain evidence="2">RS5133</strain>
    </source>
</reference>
<dbReference type="PANTHER" id="PTHR23021">
    <property type="entry name" value="SERPENTINE RECEPTOR, CLASS T"/>
    <property type="match status" value="1"/>
</dbReference>
<gene>
    <name evidence="2" type="ORF">PFISCL1PPCAC_13403</name>
</gene>